<protein>
    <submittedName>
        <fullName evidence="1">Uncharacterized protein</fullName>
    </submittedName>
</protein>
<evidence type="ECO:0000313" key="1">
    <source>
        <dbReference type="EMBL" id="KAK8993459.1"/>
    </source>
</evidence>
<dbReference type="InterPro" id="IPR052592">
    <property type="entry name" value="LRR-RLK"/>
</dbReference>
<dbReference type="Proteomes" id="UP001396334">
    <property type="component" value="Unassembled WGS sequence"/>
</dbReference>
<reference evidence="1 2" key="1">
    <citation type="journal article" date="2024" name="G3 (Bethesda)">
        <title>Genome assembly of Hibiscus sabdariffa L. provides insights into metabolisms of medicinal natural products.</title>
        <authorList>
            <person name="Kim T."/>
        </authorList>
    </citation>
    <scope>NUCLEOTIDE SEQUENCE [LARGE SCALE GENOMIC DNA]</scope>
    <source>
        <strain evidence="1">TK-2024</strain>
        <tissue evidence="1">Old leaves</tissue>
    </source>
</reference>
<accession>A0ABR2PYD6</accession>
<dbReference type="SUPFAM" id="SSF52058">
    <property type="entry name" value="L domain-like"/>
    <property type="match status" value="1"/>
</dbReference>
<comment type="caution">
    <text evidence="1">The sequence shown here is derived from an EMBL/GenBank/DDBJ whole genome shotgun (WGS) entry which is preliminary data.</text>
</comment>
<dbReference type="InterPro" id="IPR032675">
    <property type="entry name" value="LRR_dom_sf"/>
</dbReference>
<gene>
    <name evidence="1" type="ORF">V6N11_033554</name>
</gene>
<proteinExistence type="predicted"/>
<dbReference type="PANTHER" id="PTHR48054">
    <property type="entry name" value="RECEPTOR KINASE-LIKE PROTEIN XA21"/>
    <property type="match status" value="1"/>
</dbReference>
<dbReference type="Pfam" id="PF00560">
    <property type="entry name" value="LRR_1"/>
    <property type="match status" value="1"/>
</dbReference>
<sequence length="111" mass="12562">MARLTWRGTPEYRRYIDPPLDIRDILISDRTDLHSGAIPLSLGNLSKLESLSLFDNQISGRIPSSLFKCKELQFLSASSNHLEGSLEVEIGDLSMLQFLYIGQNQFEGNVY</sequence>
<dbReference type="InterPro" id="IPR001611">
    <property type="entry name" value="Leu-rich_rpt"/>
</dbReference>
<evidence type="ECO:0000313" key="2">
    <source>
        <dbReference type="Proteomes" id="UP001396334"/>
    </source>
</evidence>
<dbReference type="Gene3D" id="3.80.10.10">
    <property type="entry name" value="Ribonuclease Inhibitor"/>
    <property type="match status" value="1"/>
</dbReference>
<keyword evidence="2" id="KW-1185">Reference proteome</keyword>
<organism evidence="1 2">
    <name type="scientific">Hibiscus sabdariffa</name>
    <name type="common">roselle</name>
    <dbReference type="NCBI Taxonomy" id="183260"/>
    <lineage>
        <taxon>Eukaryota</taxon>
        <taxon>Viridiplantae</taxon>
        <taxon>Streptophyta</taxon>
        <taxon>Embryophyta</taxon>
        <taxon>Tracheophyta</taxon>
        <taxon>Spermatophyta</taxon>
        <taxon>Magnoliopsida</taxon>
        <taxon>eudicotyledons</taxon>
        <taxon>Gunneridae</taxon>
        <taxon>Pentapetalae</taxon>
        <taxon>rosids</taxon>
        <taxon>malvids</taxon>
        <taxon>Malvales</taxon>
        <taxon>Malvaceae</taxon>
        <taxon>Malvoideae</taxon>
        <taxon>Hibiscus</taxon>
    </lineage>
</organism>
<name>A0ABR2PYD6_9ROSI</name>
<dbReference type="PANTHER" id="PTHR48054:SF82">
    <property type="entry name" value="LRR RECEPTOR-LIKE SERINE_THREONINE-PROTEIN KINASE FLS2"/>
    <property type="match status" value="1"/>
</dbReference>
<dbReference type="EMBL" id="JBBPBN010000049">
    <property type="protein sequence ID" value="KAK8993459.1"/>
    <property type="molecule type" value="Genomic_DNA"/>
</dbReference>